<keyword evidence="1" id="KW-1133">Transmembrane helix</keyword>
<evidence type="ECO:0000256" key="1">
    <source>
        <dbReference type="SAM" id="Phobius"/>
    </source>
</evidence>
<feature type="transmembrane region" description="Helical" evidence="1">
    <location>
        <begin position="204"/>
        <end position="232"/>
    </location>
</feature>
<keyword evidence="1" id="KW-0812">Transmembrane</keyword>
<dbReference type="AlphaFoldDB" id="A0A4S4N514"/>
<feature type="transmembrane region" description="Helical" evidence="1">
    <location>
        <begin position="119"/>
        <end position="143"/>
    </location>
</feature>
<comment type="caution">
    <text evidence="2">The sequence shown here is derived from an EMBL/GenBank/DDBJ whole genome shotgun (WGS) entry which is preliminary data.</text>
</comment>
<dbReference type="Proteomes" id="UP000308730">
    <property type="component" value="Unassembled WGS sequence"/>
</dbReference>
<proteinExistence type="predicted"/>
<evidence type="ECO:0000313" key="2">
    <source>
        <dbReference type="EMBL" id="THH30880.1"/>
    </source>
</evidence>
<feature type="transmembrane region" description="Helical" evidence="1">
    <location>
        <begin position="163"/>
        <end position="183"/>
    </location>
</feature>
<gene>
    <name evidence="2" type="ORF">EUX98_g3323</name>
</gene>
<protein>
    <recommendedName>
        <fullName evidence="4">G-protein coupled receptors family 1 profile domain-containing protein</fullName>
    </recommendedName>
</protein>
<feature type="transmembrane region" description="Helical" evidence="1">
    <location>
        <begin position="46"/>
        <end position="64"/>
    </location>
</feature>
<reference evidence="2 3" key="1">
    <citation type="submission" date="2019-02" db="EMBL/GenBank/DDBJ databases">
        <title>Genome sequencing of the rare red list fungi Antrodiella citrinella (Flaviporus citrinellus).</title>
        <authorList>
            <person name="Buettner E."/>
            <person name="Kellner H."/>
        </authorList>
    </citation>
    <scope>NUCLEOTIDE SEQUENCE [LARGE SCALE GENOMIC DNA]</scope>
    <source>
        <strain evidence="2 3">DSM 108506</strain>
    </source>
</reference>
<accession>A0A4S4N514</accession>
<feature type="transmembrane region" description="Helical" evidence="1">
    <location>
        <begin position="238"/>
        <end position="264"/>
    </location>
</feature>
<keyword evidence="1" id="KW-0472">Membrane</keyword>
<evidence type="ECO:0008006" key="4">
    <source>
        <dbReference type="Google" id="ProtNLM"/>
    </source>
</evidence>
<organism evidence="2 3">
    <name type="scientific">Antrodiella citrinella</name>
    <dbReference type="NCBI Taxonomy" id="2447956"/>
    <lineage>
        <taxon>Eukaryota</taxon>
        <taxon>Fungi</taxon>
        <taxon>Dikarya</taxon>
        <taxon>Basidiomycota</taxon>
        <taxon>Agaricomycotina</taxon>
        <taxon>Agaricomycetes</taxon>
        <taxon>Polyporales</taxon>
        <taxon>Steccherinaceae</taxon>
        <taxon>Antrodiella</taxon>
    </lineage>
</organism>
<name>A0A4S4N514_9APHY</name>
<dbReference type="OrthoDB" id="3341077at2759"/>
<sequence length="342" mass="37004">MVVLDNDLAALIGFGCEALVYGVYIVIFLMSLSFLHGGRSTYAHRLMVFSTTFLFLLCTAHFALEFTHFYTTLATTGVTGYAAETKDLFGADILISTIDLVGDCVLLHRCWLVWGKNWWVIALPFLTAVGGFACGMTGLGILLNTDPTAPQAPPSVLPLGTASFSLPLATNFLITLLTVTRLYMLASKTRRASTTTKSLHTSSYVNKAAIIVIESGLLYLVAQLVFVILFAIGHPAQGIAAVVAVQIYGIAPTLISFRVGMGVATDEYEMSTKRSGPEWRLSSRRGAIPTNTTNISVHTSAEIMTDSLSDMVLYGKDNKDMRLGDHQGFTESRFVEDGASMA</sequence>
<keyword evidence="3" id="KW-1185">Reference proteome</keyword>
<feature type="transmembrane region" description="Helical" evidence="1">
    <location>
        <begin position="88"/>
        <end position="107"/>
    </location>
</feature>
<evidence type="ECO:0000313" key="3">
    <source>
        <dbReference type="Proteomes" id="UP000308730"/>
    </source>
</evidence>
<dbReference type="EMBL" id="SGPM01000065">
    <property type="protein sequence ID" value="THH30880.1"/>
    <property type="molecule type" value="Genomic_DNA"/>
</dbReference>
<feature type="transmembrane region" description="Helical" evidence="1">
    <location>
        <begin position="12"/>
        <end position="34"/>
    </location>
</feature>